<keyword evidence="3" id="KW-1185">Reference proteome</keyword>
<evidence type="ECO:0000256" key="1">
    <source>
        <dbReference type="SAM" id="MobiDB-lite"/>
    </source>
</evidence>
<reference evidence="2 3" key="1">
    <citation type="submission" date="2019-11" db="EMBL/GenBank/DDBJ databases">
        <title>Draft genome of Amycolatopsis RM579.</title>
        <authorList>
            <person name="Duangmal K."/>
            <person name="Mingma R."/>
        </authorList>
    </citation>
    <scope>NUCLEOTIDE SEQUENCE [LARGE SCALE GENOMIC DNA]</scope>
    <source>
        <strain evidence="2 3">RM579</strain>
    </source>
</reference>
<name>A0A6N7ZC42_9PSEU</name>
<dbReference type="EMBL" id="WMBA01000093">
    <property type="protein sequence ID" value="MTD59217.1"/>
    <property type="molecule type" value="Genomic_DNA"/>
</dbReference>
<dbReference type="Proteomes" id="UP000440096">
    <property type="component" value="Unassembled WGS sequence"/>
</dbReference>
<feature type="region of interest" description="Disordered" evidence="1">
    <location>
        <begin position="1"/>
        <end position="20"/>
    </location>
</feature>
<dbReference type="AlphaFoldDB" id="A0A6N7ZC42"/>
<dbReference type="InterPro" id="IPR032710">
    <property type="entry name" value="NTF2-like_dom_sf"/>
</dbReference>
<protein>
    <recommendedName>
        <fullName evidence="4">SnoaL-like domain-containing protein</fullName>
    </recommendedName>
</protein>
<dbReference type="Gene3D" id="3.10.450.50">
    <property type="match status" value="1"/>
</dbReference>
<dbReference type="RefSeq" id="WP_154761272.1">
    <property type="nucleotide sequence ID" value="NZ_WMBA01000093.1"/>
</dbReference>
<organism evidence="2 3">
    <name type="scientific">Amycolatopsis pithecellobii</name>
    <dbReference type="NCBI Taxonomy" id="664692"/>
    <lineage>
        <taxon>Bacteria</taxon>
        <taxon>Bacillati</taxon>
        <taxon>Actinomycetota</taxon>
        <taxon>Actinomycetes</taxon>
        <taxon>Pseudonocardiales</taxon>
        <taxon>Pseudonocardiaceae</taxon>
        <taxon>Amycolatopsis</taxon>
    </lineage>
</organism>
<sequence>MCEPHATGRDHRGEETGTVEKLHSDAKITALVQGHIDAENSADLQAIADTLIESVGYRVASPCYPDDPHPFAVSSGEAGYMKVWENLGDRFLSYRAVLNDVLRFPGENRALALYTITAFPARDFLGLPRARAYTYDAAAIMEFDEAGGMSAETVYGNFVMISLGLARMKEFLAEEAGQPARTAEQWDLADHG</sequence>
<evidence type="ECO:0000313" key="2">
    <source>
        <dbReference type="EMBL" id="MTD59217.1"/>
    </source>
</evidence>
<dbReference type="SUPFAM" id="SSF54427">
    <property type="entry name" value="NTF2-like"/>
    <property type="match status" value="1"/>
</dbReference>
<accession>A0A6N7ZC42</accession>
<comment type="caution">
    <text evidence="2">The sequence shown here is derived from an EMBL/GenBank/DDBJ whole genome shotgun (WGS) entry which is preliminary data.</text>
</comment>
<gene>
    <name evidence="2" type="ORF">GKO32_35320</name>
</gene>
<evidence type="ECO:0000313" key="3">
    <source>
        <dbReference type="Proteomes" id="UP000440096"/>
    </source>
</evidence>
<proteinExistence type="predicted"/>
<evidence type="ECO:0008006" key="4">
    <source>
        <dbReference type="Google" id="ProtNLM"/>
    </source>
</evidence>